<accession>A0A1B8AS31</accession>
<evidence type="ECO:0000259" key="1">
    <source>
        <dbReference type="Pfam" id="PF20183"/>
    </source>
</evidence>
<evidence type="ECO:0000313" key="3">
    <source>
        <dbReference type="Proteomes" id="UP000091967"/>
    </source>
</evidence>
<dbReference type="Pfam" id="PF20183">
    <property type="entry name" value="DUF6546"/>
    <property type="match status" value="1"/>
</dbReference>
<keyword evidence="3" id="KW-1185">Reference proteome</keyword>
<sequence length="481" mass="55315">MTSATTITMQPTTSRSIPFELQLDILGYLFTLGRENTSVNLSNFAAVSKSWQFIVERELFRSLTVNLKNLKEFTSYSKGRTHLVKHILLEIFLCKGKTFDAENSFDFNETCFTKAIQSFFNVLSQWDGHGITFELGLVSPIQARPASAATPQNHSMSVSPRKRSPDLLKKHMRVFELPDDIFFGGRWEDSESAWHSNATELLGLKPLKFQGRVPPLIPKVRCISKLLVRRRYFPNMAPSSLNVIMGALTCLEYVHVERWCFTDPGDMYYNYDFVLPPSTKDFSFYNEKDTPYHRRPTAVRMGADGANLLPVFRGNLENLAISFVFDAMYIFFSRHNIGYKILKTLALTSSRLLLNGHDWRNEMLCHAAEMAKEMPKLEILECWYYQTSYQRPPQGKSSRVAIFTYRRIDRRTSCISWKSTSSFKMSEKTQTLWKEVVDVEDANFSVEHLTLDPNLMTSVGAIHDHLALKDRILHGTTWAQV</sequence>
<proteinExistence type="predicted"/>
<dbReference type="InterPro" id="IPR046676">
    <property type="entry name" value="DUF6546"/>
</dbReference>
<name>A0A1B8AS31_FUSPO</name>
<comment type="caution">
    <text evidence="2">The sequence shown here is derived from an EMBL/GenBank/DDBJ whole genome shotgun (WGS) entry which is preliminary data.</text>
</comment>
<dbReference type="Proteomes" id="UP000091967">
    <property type="component" value="Unassembled WGS sequence"/>
</dbReference>
<reference evidence="2 3" key="1">
    <citation type="submission" date="2016-06" db="EMBL/GenBank/DDBJ databases">
        <title>Living apart together: crosstalk between the core and supernumerary genomes in a fungal plant pathogen.</title>
        <authorList>
            <person name="Vanheule A."/>
            <person name="Audenaert K."/>
            <person name="Warris S."/>
            <person name="Van De Geest H."/>
            <person name="Schijlen E."/>
            <person name="Hofte M."/>
            <person name="De Saeger S."/>
            <person name="Haesaert G."/>
            <person name="Waalwijk C."/>
            <person name="Van Der Lee T."/>
        </authorList>
    </citation>
    <scope>NUCLEOTIDE SEQUENCE [LARGE SCALE GENOMIC DNA]</scope>
    <source>
        <strain evidence="2 3">2516</strain>
    </source>
</reference>
<feature type="domain" description="DUF6546" evidence="1">
    <location>
        <begin position="275"/>
        <end position="474"/>
    </location>
</feature>
<dbReference type="STRING" id="36050.A0A1B8AS31"/>
<dbReference type="EMBL" id="LYXU01000002">
    <property type="protein sequence ID" value="OBS23335.1"/>
    <property type="molecule type" value="Genomic_DNA"/>
</dbReference>
<gene>
    <name evidence="2" type="ORF">FPOA_03884</name>
</gene>
<evidence type="ECO:0000313" key="2">
    <source>
        <dbReference type="EMBL" id="OBS23335.1"/>
    </source>
</evidence>
<organism evidence="2 3">
    <name type="scientific">Fusarium poae</name>
    <dbReference type="NCBI Taxonomy" id="36050"/>
    <lineage>
        <taxon>Eukaryota</taxon>
        <taxon>Fungi</taxon>
        <taxon>Dikarya</taxon>
        <taxon>Ascomycota</taxon>
        <taxon>Pezizomycotina</taxon>
        <taxon>Sordariomycetes</taxon>
        <taxon>Hypocreomycetidae</taxon>
        <taxon>Hypocreales</taxon>
        <taxon>Nectriaceae</taxon>
        <taxon>Fusarium</taxon>
    </lineage>
</organism>
<dbReference type="AlphaFoldDB" id="A0A1B8AS31"/>
<protein>
    <recommendedName>
        <fullName evidence="1">DUF6546 domain-containing protein</fullName>
    </recommendedName>
</protein>